<keyword evidence="3" id="KW-1185">Reference proteome</keyword>
<gene>
    <name evidence="2" type="ORF">GS601_07805</name>
</gene>
<feature type="transmembrane region" description="Helical" evidence="1">
    <location>
        <begin position="30"/>
        <end position="48"/>
    </location>
</feature>
<keyword evidence="1" id="KW-0812">Transmembrane</keyword>
<sequence>MGSTFQFGLVCFIVLFGLSQFFQWAQQMTLPLPIFVLGGAFLAIASNFNKRAGLPFSLLDERSHQLPETPVSKQSPELVESEAMPIQPAAQLSKPISFTIPKPEK</sequence>
<evidence type="ECO:0000313" key="3">
    <source>
        <dbReference type="Proteomes" id="UP000646053"/>
    </source>
</evidence>
<dbReference type="EMBL" id="WVIE01000007">
    <property type="protein sequence ID" value="NDJ17193.1"/>
    <property type="molecule type" value="Genomic_DNA"/>
</dbReference>
<proteinExistence type="predicted"/>
<reference evidence="2" key="1">
    <citation type="submission" date="2019-12" db="EMBL/GenBank/DDBJ databases">
        <title>High-Quality draft genome sequences of three cyanobacteria isolated from the limestone walls of the Old Cathedral of Coimbra.</title>
        <authorList>
            <person name="Tiago I."/>
            <person name="Soares F."/>
            <person name="Portugal A."/>
        </authorList>
    </citation>
    <scope>NUCLEOTIDE SEQUENCE</scope>
    <source>
        <strain evidence="2">A</strain>
    </source>
</reference>
<organism evidence="2 3">
    <name type="scientific">Myxacorys almedinensis A</name>
    <dbReference type="NCBI Taxonomy" id="2690445"/>
    <lineage>
        <taxon>Bacteria</taxon>
        <taxon>Bacillati</taxon>
        <taxon>Cyanobacteriota</taxon>
        <taxon>Cyanophyceae</taxon>
        <taxon>Leptolyngbyales</taxon>
        <taxon>Leptolyngbyaceae</taxon>
        <taxon>Myxacorys</taxon>
        <taxon>Myxacorys almedinensis</taxon>
    </lineage>
</organism>
<dbReference type="RefSeq" id="WP_162422701.1">
    <property type="nucleotide sequence ID" value="NZ_WVIE01000007.1"/>
</dbReference>
<name>A0A8J8CHY6_9CYAN</name>
<keyword evidence="1" id="KW-1133">Transmembrane helix</keyword>
<comment type="caution">
    <text evidence="2">The sequence shown here is derived from an EMBL/GenBank/DDBJ whole genome shotgun (WGS) entry which is preliminary data.</text>
</comment>
<accession>A0A8J8CHY6</accession>
<keyword evidence="1" id="KW-0472">Membrane</keyword>
<evidence type="ECO:0000256" key="1">
    <source>
        <dbReference type="SAM" id="Phobius"/>
    </source>
</evidence>
<dbReference type="AlphaFoldDB" id="A0A8J8CHY6"/>
<dbReference type="Proteomes" id="UP000646053">
    <property type="component" value="Unassembled WGS sequence"/>
</dbReference>
<feature type="transmembrane region" description="Helical" evidence="1">
    <location>
        <begin position="7"/>
        <end position="24"/>
    </location>
</feature>
<evidence type="ECO:0000313" key="2">
    <source>
        <dbReference type="EMBL" id="NDJ17193.1"/>
    </source>
</evidence>
<protein>
    <submittedName>
        <fullName evidence="2">Uncharacterized protein</fullName>
    </submittedName>
</protein>